<comment type="similarity">
    <text evidence="2">Belongs to the peptidase S54 family.</text>
</comment>
<keyword evidence="6 8" id="KW-0472">Membrane</keyword>
<evidence type="ECO:0000256" key="4">
    <source>
        <dbReference type="ARBA" id="ARBA00022824"/>
    </source>
</evidence>
<dbReference type="EMBL" id="CAJPVJ010001888">
    <property type="protein sequence ID" value="CAG2165452.1"/>
    <property type="molecule type" value="Genomic_DNA"/>
</dbReference>
<dbReference type="GO" id="GO:0042058">
    <property type="term" value="P:regulation of epidermal growth factor receptor signaling pathway"/>
    <property type="evidence" value="ECO:0007669"/>
    <property type="project" value="TreeGrafter"/>
</dbReference>
<dbReference type="GO" id="GO:0005789">
    <property type="term" value="C:endoplasmic reticulum membrane"/>
    <property type="evidence" value="ECO:0007669"/>
    <property type="project" value="UniProtKB-SubCell"/>
</dbReference>
<evidence type="ECO:0000256" key="2">
    <source>
        <dbReference type="ARBA" id="ARBA00009045"/>
    </source>
</evidence>
<dbReference type="Pfam" id="PF01694">
    <property type="entry name" value="Rhomboid"/>
    <property type="match status" value="1"/>
</dbReference>
<keyword evidence="4" id="KW-0256">Endoplasmic reticulum</keyword>
<dbReference type="GO" id="GO:0050708">
    <property type="term" value="P:regulation of protein secretion"/>
    <property type="evidence" value="ECO:0007669"/>
    <property type="project" value="TreeGrafter"/>
</dbReference>
<proteinExistence type="inferred from homology"/>
<feature type="region of interest" description="Disordered" evidence="7">
    <location>
        <begin position="1"/>
        <end position="71"/>
    </location>
</feature>
<accession>A0A7R9QI31</accession>
<evidence type="ECO:0000256" key="7">
    <source>
        <dbReference type="SAM" id="MobiDB-lite"/>
    </source>
</evidence>
<keyword evidence="3 8" id="KW-0812">Transmembrane</keyword>
<dbReference type="GO" id="GO:0004252">
    <property type="term" value="F:serine-type endopeptidase activity"/>
    <property type="evidence" value="ECO:0007669"/>
    <property type="project" value="InterPro"/>
</dbReference>
<name>A0A7R9QI31_9ACAR</name>
<dbReference type="Gene3D" id="1.20.1540.10">
    <property type="entry name" value="Rhomboid-like"/>
    <property type="match status" value="1"/>
</dbReference>
<feature type="domain" description="Peptidase S54 rhomboid" evidence="9">
    <location>
        <begin position="586"/>
        <end position="707"/>
    </location>
</feature>
<protein>
    <recommendedName>
        <fullName evidence="9">Peptidase S54 rhomboid domain-containing protein</fullName>
    </recommendedName>
</protein>
<evidence type="ECO:0000256" key="1">
    <source>
        <dbReference type="ARBA" id="ARBA00004477"/>
    </source>
</evidence>
<evidence type="ECO:0000256" key="8">
    <source>
        <dbReference type="SAM" id="Phobius"/>
    </source>
</evidence>
<dbReference type="EMBL" id="OC916713">
    <property type="protein sequence ID" value="CAD7645030.1"/>
    <property type="molecule type" value="Genomic_DNA"/>
</dbReference>
<comment type="subcellular location">
    <subcellularLocation>
        <location evidence="1">Endoplasmic reticulum membrane</location>
        <topology evidence="1">Multi-pass membrane protein</topology>
    </subcellularLocation>
</comment>
<dbReference type="InterPro" id="IPR022764">
    <property type="entry name" value="Peptidase_S54_rhomboid_dom"/>
</dbReference>
<dbReference type="Proteomes" id="UP000728032">
    <property type="component" value="Unassembled WGS sequence"/>
</dbReference>
<dbReference type="OrthoDB" id="2146116at2759"/>
<keyword evidence="5 8" id="KW-1133">Transmembrane helix</keyword>
<gene>
    <name evidence="10" type="ORF">ONB1V03_LOCUS4994</name>
</gene>
<dbReference type="InterPro" id="IPR035952">
    <property type="entry name" value="Rhomboid-like_sf"/>
</dbReference>
<evidence type="ECO:0000256" key="3">
    <source>
        <dbReference type="ARBA" id="ARBA00022692"/>
    </source>
</evidence>
<evidence type="ECO:0000256" key="5">
    <source>
        <dbReference type="ARBA" id="ARBA00022989"/>
    </source>
</evidence>
<dbReference type="SUPFAM" id="SSF144091">
    <property type="entry name" value="Rhomboid-like"/>
    <property type="match status" value="1"/>
</dbReference>
<dbReference type="PANTHER" id="PTHR45965:SF3">
    <property type="entry name" value="INACTIVE RHOMBOID PROTEIN 1"/>
    <property type="match status" value="1"/>
</dbReference>
<evidence type="ECO:0000313" key="10">
    <source>
        <dbReference type="EMBL" id="CAD7645030.1"/>
    </source>
</evidence>
<evidence type="ECO:0000313" key="11">
    <source>
        <dbReference type="Proteomes" id="UP000728032"/>
    </source>
</evidence>
<feature type="compositionally biased region" description="Acidic residues" evidence="7">
    <location>
        <begin position="1"/>
        <end position="10"/>
    </location>
</feature>
<feature type="transmembrane region" description="Helical" evidence="8">
    <location>
        <begin position="595"/>
        <end position="615"/>
    </location>
</feature>
<dbReference type="AlphaFoldDB" id="A0A7R9QI31"/>
<dbReference type="InterPro" id="IPR051512">
    <property type="entry name" value="Inactive_Rhomboid"/>
</dbReference>
<feature type="compositionally biased region" description="Polar residues" evidence="7">
    <location>
        <begin position="27"/>
        <end position="40"/>
    </location>
</feature>
<evidence type="ECO:0000259" key="9">
    <source>
        <dbReference type="Pfam" id="PF01694"/>
    </source>
</evidence>
<dbReference type="PANTHER" id="PTHR45965">
    <property type="entry name" value="INACTIVE RHOMBOID PROTEIN"/>
    <property type="match status" value="1"/>
</dbReference>
<evidence type="ECO:0000256" key="6">
    <source>
        <dbReference type="ARBA" id="ARBA00023136"/>
    </source>
</evidence>
<sequence length="729" mass="83364">MQDYNDDNSDQNEHQLRRAVSLDPRMTTPQETVTTSSASIHANPMFDGNDDHTIDGRNSSLRRQVSEPARNQHRINPTVTRAESIKQMAVRGAQQLFGITEDSDSHDDDIWLQRRRRLLRNYGKLKQKEEPVIPLRARTTTESPGFDETDGVLRTKIMTAFSETQRDLSPEDVARKPALKITMKAIAMASNAIKKRLSNRTDQLVLRPDETGDARLERGDGSQTLTADSVFLQNDAFDGSFEDFFVKPAEPRVESHEEVDASHRRPPMAAPNMWSIQRQVSVKEKSIPEQIYQQLLRTDNSNRREFGLGLIDRLLGRRRKKDLSKEERTSLSNLENHIDDFRPFFTYWITTVQILILIISLSAYGFGHWGLDKTQISGLVYVKSLSLQQVDYFELQNFWFGPRSADLIHLGAKYTPCMRRDEKVYKLIEGERSYEKTTGCCIRNDGSGCVQTHTNKCSPLLSSFTKWERGGSDSMGRNSGPVCGQDPRFCEQPASIEPYEWADDITKWPICRKTSTKAAIFEPHMRCELIARPCCLGINGECHITTREFCDFIKGFFHEEATLCSQVSCMGDVCGMIPFYSDDSPDQIYRIFTPIFLHAGLGHILITALFQFFIMKEIEKMTGWARMAAIYLVSGITGYLASAVFLPFRPEVGPAGSLYGVMAYFFVELKYMWKFMENPYLVLMKQIAVATVLLMLGFLPWIDNYAHGNYGIYNRTLIVIRIDPEYYHR</sequence>
<reference evidence="10" key="1">
    <citation type="submission" date="2020-11" db="EMBL/GenBank/DDBJ databases">
        <authorList>
            <person name="Tran Van P."/>
        </authorList>
    </citation>
    <scope>NUCLEOTIDE SEQUENCE</scope>
</reference>
<feature type="transmembrane region" description="Helical" evidence="8">
    <location>
        <begin position="680"/>
        <end position="702"/>
    </location>
</feature>
<keyword evidence="11" id="KW-1185">Reference proteome</keyword>
<feature type="transmembrane region" description="Helical" evidence="8">
    <location>
        <begin position="627"/>
        <end position="648"/>
    </location>
</feature>
<organism evidence="10">
    <name type="scientific">Oppiella nova</name>
    <dbReference type="NCBI Taxonomy" id="334625"/>
    <lineage>
        <taxon>Eukaryota</taxon>
        <taxon>Metazoa</taxon>
        <taxon>Ecdysozoa</taxon>
        <taxon>Arthropoda</taxon>
        <taxon>Chelicerata</taxon>
        <taxon>Arachnida</taxon>
        <taxon>Acari</taxon>
        <taxon>Acariformes</taxon>
        <taxon>Sarcoptiformes</taxon>
        <taxon>Oribatida</taxon>
        <taxon>Brachypylina</taxon>
        <taxon>Oppioidea</taxon>
        <taxon>Oppiidae</taxon>
        <taxon>Oppiella</taxon>
    </lineage>
</organism>